<reference evidence="3" key="1">
    <citation type="submission" date="2011-04" db="EMBL/GenBank/DDBJ databases">
        <title>The complete genome of Thermodesulfatator indicus DSM 15286.</title>
        <authorList>
            <person name="Lucas S."/>
            <person name="Copeland A."/>
            <person name="Lapidus A."/>
            <person name="Bruce D."/>
            <person name="Goodwin L."/>
            <person name="Pitluck S."/>
            <person name="Peters L."/>
            <person name="Kyrpides N."/>
            <person name="Mavromatis K."/>
            <person name="Pagani I."/>
            <person name="Ivanova N."/>
            <person name="Saunders L."/>
            <person name="Detter J.C."/>
            <person name="Tapia R."/>
            <person name="Han C."/>
            <person name="Land M."/>
            <person name="Hauser L."/>
            <person name="Markowitz V."/>
            <person name="Cheng J.-F."/>
            <person name="Hugenholtz P."/>
            <person name="Woyke T."/>
            <person name="Wu D."/>
            <person name="Spring S."/>
            <person name="Schroeder M."/>
            <person name="Brambilla E."/>
            <person name="Klenk H.-P."/>
            <person name="Eisen J.A."/>
        </authorList>
    </citation>
    <scope>NUCLEOTIDE SEQUENCE [LARGE SCALE GENOMIC DNA]</scope>
    <source>
        <strain evidence="3">DSM 15286 / JCM 11887 / CIR29812</strain>
    </source>
</reference>
<dbReference type="eggNOG" id="COG2919">
    <property type="taxonomic scope" value="Bacteria"/>
</dbReference>
<dbReference type="AlphaFoldDB" id="F8ACJ0"/>
<dbReference type="EMBL" id="CP002683">
    <property type="protein sequence ID" value="AEH44693.1"/>
    <property type="molecule type" value="Genomic_DNA"/>
</dbReference>
<dbReference type="PaxDb" id="667014-Thein_0815"/>
<sequence length="116" mass="13527">MISVYRPKSKAKRRSKILPKGQKKKSSQKFNSFWDFLSLKALILSFLFLFVVGSLSYFYLDRQIAHLSSQKENLLLTKAHLSAKISRLKSDPQAYEEIARKRYGLVKDGERLIIFK</sequence>
<dbReference type="InParanoid" id="F8ACJ0"/>
<feature type="region of interest" description="Disordered" evidence="1">
    <location>
        <begin position="1"/>
        <end position="23"/>
    </location>
</feature>
<dbReference type="RefSeq" id="WP_013907437.1">
    <property type="nucleotide sequence ID" value="NC_015681.1"/>
</dbReference>
<evidence type="ECO:0000313" key="2">
    <source>
        <dbReference type="EMBL" id="AEH44693.1"/>
    </source>
</evidence>
<dbReference type="Proteomes" id="UP000006793">
    <property type="component" value="Chromosome"/>
</dbReference>
<keyword evidence="3" id="KW-1185">Reference proteome</keyword>
<dbReference type="OrthoDB" id="9815382at2"/>
<evidence type="ECO:0000313" key="3">
    <source>
        <dbReference type="Proteomes" id="UP000006793"/>
    </source>
</evidence>
<feature type="compositionally biased region" description="Basic residues" evidence="1">
    <location>
        <begin position="7"/>
        <end position="23"/>
    </location>
</feature>
<protein>
    <submittedName>
        <fullName evidence="2">Septum formation initiator</fullName>
    </submittedName>
</protein>
<dbReference type="InterPro" id="IPR007060">
    <property type="entry name" value="FtsL/DivIC"/>
</dbReference>
<gene>
    <name evidence="2" type="ordered locus">Thein_0815</name>
</gene>
<dbReference type="STRING" id="667014.Thein_0815"/>
<organism evidence="2 3">
    <name type="scientific">Thermodesulfatator indicus (strain DSM 15286 / JCM 11887 / CIR29812)</name>
    <dbReference type="NCBI Taxonomy" id="667014"/>
    <lineage>
        <taxon>Bacteria</taxon>
        <taxon>Pseudomonadati</taxon>
        <taxon>Thermodesulfobacteriota</taxon>
        <taxon>Thermodesulfobacteria</taxon>
        <taxon>Thermodesulfobacteriales</taxon>
        <taxon>Thermodesulfatatoraceae</taxon>
        <taxon>Thermodesulfatator</taxon>
    </lineage>
</organism>
<name>F8ACJ0_THEID</name>
<proteinExistence type="predicted"/>
<dbReference type="HOGENOM" id="CLU_2095732_0_0_0"/>
<reference evidence="2 3" key="2">
    <citation type="journal article" date="2012" name="Stand. Genomic Sci.">
        <title>Complete genome sequence of the thermophilic sulfate-reducing ocean bacterium Thermodesulfatator indicus type strain (CIR29812(T)).</title>
        <authorList>
            <person name="Anderson I."/>
            <person name="Saunders E."/>
            <person name="Lapidus A."/>
            <person name="Nolan M."/>
            <person name="Lucas S."/>
            <person name="Tice H."/>
            <person name="Del Rio T.G."/>
            <person name="Cheng J.F."/>
            <person name="Han C."/>
            <person name="Tapia R."/>
            <person name="Goodwin L.A."/>
            <person name="Pitluck S."/>
            <person name="Liolios K."/>
            <person name="Mavromatis K."/>
            <person name="Pagani I."/>
            <person name="Ivanova N."/>
            <person name="Mikhailova N."/>
            <person name="Pati A."/>
            <person name="Chen A."/>
            <person name="Palaniappan K."/>
            <person name="Land M."/>
            <person name="Hauser L."/>
            <person name="Jeffries C.D."/>
            <person name="Chang Y.J."/>
            <person name="Brambilla E.M."/>
            <person name="Rohde M."/>
            <person name="Spring S."/>
            <person name="Goker M."/>
            <person name="Detter J.C."/>
            <person name="Woyke T."/>
            <person name="Bristow J."/>
            <person name="Eisen J.A."/>
            <person name="Markowitz V."/>
            <person name="Hugenholtz P."/>
            <person name="Kyrpides N.C."/>
            <person name="Klenk H.P."/>
        </authorList>
    </citation>
    <scope>NUCLEOTIDE SEQUENCE [LARGE SCALE GENOMIC DNA]</scope>
    <source>
        <strain evidence="3">DSM 15286 / JCM 11887 / CIR29812</strain>
    </source>
</reference>
<accession>F8ACJ0</accession>
<evidence type="ECO:0000256" key="1">
    <source>
        <dbReference type="SAM" id="MobiDB-lite"/>
    </source>
</evidence>
<dbReference type="Pfam" id="PF04977">
    <property type="entry name" value="DivIC"/>
    <property type="match status" value="1"/>
</dbReference>
<dbReference type="KEGG" id="tid:Thein_0815"/>